<protein>
    <submittedName>
        <fullName evidence="2">COP9 signalosome complex subunit 5</fullName>
    </submittedName>
</protein>
<accession>A0A0A9WCA6</accession>
<sequence>MTPKRASGEKELLTHEKMKRKVGTASTAAKTKRKTIRKKRKRMTKKVRAEGSSSGPLGSMNEIPVERLERIPEDILKNCDTDSTSRRDARVKLNMFEEFNESEIDSLHETLLNKLEVMRQAKHLVLDLAPSLINRPLKSSTEINRHNIWLAHQIRKLAFSLTHTPNA</sequence>
<proteinExistence type="predicted"/>
<feature type="compositionally biased region" description="Basic residues" evidence="1">
    <location>
        <begin position="30"/>
        <end position="46"/>
    </location>
</feature>
<evidence type="ECO:0000256" key="1">
    <source>
        <dbReference type="SAM" id="MobiDB-lite"/>
    </source>
</evidence>
<feature type="compositionally biased region" description="Basic and acidic residues" evidence="1">
    <location>
        <begin position="1"/>
        <end position="16"/>
    </location>
</feature>
<organism evidence="2">
    <name type="scientific">Lygus hesperus</name>
    <name type="common">Western plant bug</name>
    <dbReference type="NCBI Taxonomy" id="30085"/>
    <lineage>
        <taxon>Eukaryota</taxon>
        <taxon>Metazoa</taxon>
        <taxon>Ecdysozoa</taxon>
        <taxon>Arthropoda</taxon>
        <taxon>Hexapoda</taxon>
        <taxon>Insecta</taxon>
        <taxon>Pterygota</taxon>
        <taxon>Neoptera</taxon>
        <taxon>Paraneoptera</taxon>
        <taxon>Hemiptera</taxon>
        <taxon>Heteroptera</taxon>
        <taxon>Panheteroptera</taxon>
        <taxon>Cimicomorpha</taxon>
        <taxon>Miridae</taxon>
        <taxon>Mirini</taxon>
        <taxon>Lygus</taxon>
    </lineage>
</organism>
<dbReference type="AlphaFoldDB" id="A0A0A9WCA6"/>
<dbReference type="EMBL" id="GBHO01019760">
    <property type="protein sequence ID" value="JAG23844.1"/>
    <property type="molecule type" value="Transcribed_RNA"/>
</dbReference>
<feature type="region of interest" description="Disordered" evidence="1">
    <location>
        <begin position="1"/>
        <end position="65"/>
    </location>
</feature>
<dbReference type="EMBL" id="GBHO01038578">
    <property type="protein sequence ID" value="JAG05026.1"/>
    <property type="molecule type" value="Transcribed_RNA"/>
</dbReference>
<reference evidence="2" key="2">
    <citation type="submission" date="2014-07" db="EMBL/GenBank/DDBJ databases">
        <authorList>
            <person name="Hull J."/>
        </authorList>
    </citation>
    <scope>NUCLEOTIDE SEQUENCE</scope>
</reference>
<evidence type="ECO:0000313" key="2">
    <source>
        <dbReference type="EMBL" id="JAG05026.1"/>
    </source>
</evidence>
<name>A0A0A9WCA6_LYGHE</name>
<evidence type="ECO:0000313" key="3">
    <source>
        <dbReference type="EMBL" id="JAG23844.1"/>
    </source>
</evidence>
<reference evidence="2" key="1">
    <citation type="journal article" date="2014" name="PLoS ONE">
        <title>Transcriptome-Based Identification of ABC Transporters in the Western Tarnished Plant Bug Lygus hesperus.</title>
        <authorList>
            <person name="Hull J.J."/>
            <person name="Chaney K."/>
            <person name="Geib S.M."/>
            <person name="Fabrick J.A."/>
            <person name="Brent C.S."/>
            <person name="Walsh D."/>
            <person name="Lavine L.C."/>
        </authorList>
    </citation>
    <scope>NUCLEOTIDE SEQUENCE</scope>
</reference>
<gene>
    <name evidence="2" type="primary">rri-1_0</name>
    <name evidence="3" type="synonym">rri-1_1</name>
    <name evidence="2" type="ORF">CM83_72224</name>
    <name evidence="3" type="ORF">CM83_72237</name>
</gene>